<feature type="compositionally biased region" description="Low complexity" evidence="1">
    <location>
        <begin position="1217"/>
        <end position="1232"/>
    </location>
</feature>
<dbReference type="GO" id="GO:0015074">
    <property type="term" value="P:DNA integration"/>
    <property type="evidence" value="ECO:0007669"/>
    <property type="project" value="InterPro"/>
</dbReference>
<dbReference type="SUPFAM" id="SSF53098">
    <property type="entry name" value="Ribonuclease H-like"/>
    <property type="match status" value="1"/>
</dbReference>
<dbReference type="Gene3D" id="3.30.420.10">
    <property type="entry name" value="Ribonuclease H-like superfamily/Ribonuclease H"/>
    <property type="match status" value="1"/>
</dbReference>
<dbReference type="GO" id="GO:0003676">
    <property type="term" value="F:nucleic acid binding"/>
    <property type="evidence" value="ECO:0007669"/>
    <property type="project" value="InterPro"/>
</dbReference>
<evidence type="ECO:0000259" key="2">
    <source>
        <dbReference type="PROSITE" id="PS50994"/>
    </source>
</evidence>
<dbReference type="Gene3D" id="2.40.70.10">
    <property type="entry name" value="Acid Proteases"/>
    <property type="match status" value="1"/>
</dbReference>
<dbReference type="GO" id="GO:0005737">
    <property type="term" value="C:cytoplasm"/>
    <property type="evidence" value="ECO:0007669"/>
    <property type="project" value="TreeGrafter"/>
</dbReference>
<protein>
    <submittedName>
        <fullName evidence="3">RING/U-box superfamily protein</fullName>
    </submittedName>
</protein>
<comment type="caution">
    <text evidence="3">The sequence shown here is derived from an EMBL/GenBank/DDBJ whole genome shotgun (WGS) entry which is preliminary data.</text>
</comment>
<accession>A0A6L2NBP4</accession>
<evidence type="ECO:0000256" key="1">
    <source>
        <dbReference type="SAM" id="MobiDB-lite"/>
    </source>
</evidence>
<gene>
    <name evidence="3" type="ORF">Tci_053942</name>
</gene>
<dbReference type="SUPFAM" id="SSF50630">
    <property type="entry name" value="Acid proteases"/>
    <property type="match status" value="1"/>
</dbReference>
<dbReference type="EMBL" id="BKCJ010008389">
    <property type="protein sequence ID" value="GEU81964.1"/>
    <property type="molecule type" value="Genomic_DNA"/>
</dbReference>
<evidence type="ECO:0000313" key="3">
    <source>
        <dbReference type="EMBL" id="GEU81964.1"/>
    </source>
</evidence>
<dbReference type="PROSITE" id="PS50994">
    <property type="entry name" value="INTEGRASE"/>
    <property type="match status" value="1"/>
</dbReference>
<dbReference type="InterPro" id="IPR001584">
    <property type="entry name" value="Integrase_cat-core"/>
</dbReference>
<feature type="domain" description="Integrase catalytic" evidence="2">
    <location>
        <begin position="254"/>
        <end position="372"/>
    </location>
</feature>
<dbReference type="InterPro" id="IPR012337">
    <property type="entry name" value="RNaseH-like_sf"/>
</dbReference>
<reference evidence="3" key="1">
    <citation type="journal article" date="2019" name="Sci. Rep.">
        <title>Draft genome of Tanacetum cinerariifolium, the natural source of mosquito coil.</title>
        <authorList>
            <person name="Yamashiro T."/>
            <person name="Shiraishi A."/>
            <person name="Satake H."/>
            <person name="Nakayama K."/>
        </authorList>
    </citation>
    <scope>NUCLEOTIDE SEQUENCE</scope>
</reference>
<dbReference type="CDD" id="cd00303">
    <property type="entry name" value="retropepsin_like"/>
    <property type="match status" value="1"/>
</dbReference>
<dbReference type="PANTHER" id="PTHR31315:SF16">
    <property type="entry name" value="TRANSCRIPTION FACTOR C2H2 FAMILY"/>
    <property type="match status" value="1"/>
</dbReference>
<sequence>METLKRSSASCFALDFLTCYVESTCLIWGCDNDNKRTRTGNAFATTVNPIGRENTGCRNQGNQARGRAFMLGEVEARQDPNIVTGTLTLNNHFATTLFDSGADYSFVSTTFIPLLGLEPMELGFKYAIEIASGQLVEIDTVIKGCKLEIEGHVFDIDLIPFGHGSFDVIIGIDWLSNYKAEIICHEKVVRIPLPDGKVLRVLRERQEEKARFFMGAKAGDKKQEELLWLEIFLSQKELNIRQRHWIELLSDYDYEIRYHPGIAMDFVTRLPRTNSGYDTIWVIVDRLTKFSHFLPMREDYKMDRLARLYLIEIVARHGVSISIISDRDIHFTSKFWQSMKEALGTRLDMSTSYHPQTDGQRPELVQETTEKISQIKNRLKAARDHQKSYANKRRKPLEFSVGPVAYRLDFPEALNGVHDTFHFIQILYHVDDDDFHEKCGELWFIVINNPFWKLLERLGTPTLVCVRSCPKFSALAGRPFRKSEMITGNSFKIFNSWMEMVRFDEMVKNSCMNDQMGQRKLLDSRLGENDRMIDYVQGLDDIMSERRDLLHQMLELDAFELKDNDQKFKKICIKEGDENTKPFHGMLKRKRSQKNIIGVVIDGDWVTNPQLVKEAFREYYANKFKSFSGIRSSNRSQRYKSLSNTQVDILEKSFSNQEIRDAVWACGSDKAPGLDEFSFLFLRRFWDDFQMEIACDSLSWEHLDCMFEYMGFGDMWRKWIHGCLVFARASVLLNGSPTKEFQLHRGLRQGDPLSSFLFILAMKGLHILIEDAVQYSRFKGVQVGRSPIIMSHIFYADDAIFMENDVQDLARCTGYGDGSIPFMYLGLPVGERMYRVNSWTPLMAKFKKRLANWKSKLMSIGERLTLVKSVLGSGFIDGGTSPPKSGVWASIVKACMELHSRGLVPNSAIRRKVGNGRTTGFRKEIWRRDIRDGVEKPQYDQLIAFLQGIHINLEQDVWQWELDNEESFTVRSVRKSLDVKRLPGHAWANRCVAIELWFRIGVWLELDIPEFVNVEDMFRWIDGQGGINLIKFEGILFFFLSGFLMGNKLGRKRCVVDEKHTKPQGLYQHKDVDHKKLRKLILDSKLAPCYPGGDDCRCDLEECPICFLYYPSLNRSRCCMKGICTECFLQIKTPNSTLPSQCPFCKTFNYAVEYRGVKTKEEKGLEQIEEQRVIDAKIRMRRKEIQDEEERMQKRQEMSSSSRIIEPNEIGYASGTGQESISIQQLGGSSISNPSGSRQNRHWLTR</sequence>
<proteinExistence type="predicted"/>
<dbReference type="Pfam" id="PF08284">
    <property type="entry name" value="RVP_2"/>
    <property type="match status" value="1"/>
</dbReference>
<feature type="region of interest" description="Disordered" evidence="1">
    <location>
        <begin position="1184"/>
        <end position="1246"/>
    </location>
</feature>
<dbReference type="PANTHER" id="PTHR31315">
    <property type="entry name" value="PROTEIN SIP5"/>
    <property type="match status" value="1"/>
</dbReference>
<name>A0A6L2NBP4_TANCI</name>
<dbReference type="AlphaFoldDB" id="A0A6L2NBP4"/>
<dbReference type="InterPro" id="IPR036397">
    <property type="entry name" value="RNaseH_sf"/>
</dbReference>
<dbReference type="InterPro" id="IPR021109">
    <property type="entry name" value="Peptidase_aspartic_dom_sf"/>
</dbReference>
<organism evidence="3">
    <name type="scientific">Tanacetum cinerariifolium</name>
    <name type="common">Dalmatian daisy</name>
    <name type="synonym">Chrysanthemum cinerariifolium</name>
    <dbReference type="NCBI Taxonomy" id="118510"/>
    <lineage>
        <taxon>Eukaryota</taxon>
        <taxon>Viridiplantae</taxon>
        <taxon>Streptophyta</taxon>
        <taxon>Embryophyta</taxon>
        <taxon>Tracheophyta</taxon>
        <taxon>Spermatophyta</taxon>
        <taxon>Magnoliopsida</taxon>
        <taxon>eudicotyledons</taxon>
        <taxon>Gunneridae</taxon>
        <taxon>Pentapetalae</taxon>
        <taxon>asterids</taxon>
        <taxon>campanulids</taxon>
        <taxon>Asterales</taxon>
        <taxon>Asteraceae</taxon>
        <taxon>Asteroideae</taxon>
        <taxon>Anthemideae</taxon>
        <taxon>Anthemidinae</taxon>
        <taxon>Tanacetum</taxon>
    </lineage>
</organism>
<dbReference type="InterPro" id="IPR039301">
    <property type="entry name" value="Sip5/DA2"/>
</dbReference>